<feature type="compositionally biased region" description="Polar residues" evidence="6">
    <location>
        <begin position="113"/>
        <end position="136"/>
    </location>
</feature>
<dbReference type="GO" id="GO:0005794">
    <property type="term" value="C:Golgi apparatus"/>
    <property type="evidence" value="ECO:0007669"/>
    <property type="project" value="TreeGrafter"/>
</dbReference>
<evidence type="ECO:0000256" key="4">
    <source>
        <dbReference type="ARBA" id="ARBA00023157"/>
    </source>
</evidence>
<dbReference type="InterPro" id="IPR021520">
    <property type="entry name" value="Stealth_CR2"/>
</dbReference>
<dbReference type="InterPro" id="IPR031356">
    <property type="entry name" value="Stealth_CR4"/>
</dbReference>
<dbReference type="InterPro" id="IPR031358">
    <property type="entry name" value="Stealth_CR1"/>
</dbReference>
<evidence type="ECO:0000256" key="5">
    <source>
        <dbReference type="ARBA" id="ARBA00023180"/>
    </source>
</evidence>
<dbReference type="Pfam" id="PF17102">
    <property type="entry name" value="Stealth_CR3"/>
    <property type="match status" value="1"/>
</dbReference>
<dbReference type="PANTHER" id="PTHR24045:SF0">
    <property type="entry name" value="N-ACETYLGLUCOSAMINE-1-PHOSPHOTRANSFERASE SUBUNITS ALPHA_BETA"/>
    <property type="match status" value="1"/>
</dbReference>
<name>A0A9W7GNT6_9STRA</name>
<organism evidence="13 14">
    <name type="scientific">Triparma columacea</name>
    <dbReference type="NCBI Taxonomy" id="722753"/>
    <lineage>
        <taxon>Eukaryota</taxon>
        <taxon>Sar</taxon>
        <taxon>Stramenopiles</taxon>
        <taxon>Ochrophyta</taxon>
        <taxon>Bolidophyceae</taxon>
        <taxon>Parmales</taxon>
        <taxon>Triparmaceae</taxon>
        <taxon>Triparma</taxon>
    </lineage>
</organism>
<keyword evidence="7" id="KW-0472">Membrane</keyword>
<evidence type="ECO:0000256" key="7">
    <source>
        <dbReference type="SAM" id="Phobius"/>
    </source>
</evidence>
<dbReference type="InterPro" id="IPR031357">
    <property type="entry name" value="Stealth_CR3"/>
</dbReference>
<evidence type="ECO:0000256" key="3">
    <source>
        <dbReference type="ARBA" id="ARBA00022737"/>
    </source>
</evidence>
<evidence type="ECO:0000259" key="11">
    <source>
        <dbReference type="Pfam" id="PF17102"/>
    </source>
</evidence>
<evidence type="ECO:0000256" key="1">
    <source>
        <dbReference type="ARBA" id="ARBA00007583"/>
    </source>
</evidence>
<dbReference type="Gene3D" id="3.30.300.320">
    <property type="match status" value="1"/>
</dbReference>
<dbReference type="EMBL" id="BRYA01000460">
    <property type="protein sequence ID" value="GMI49072.1"/>
    <property type="molecule type" value="Genomic_DNA"/>
</dbReference>
<feature type="region of interest" description="Disordered" evidence="6">
    <location>
        <begin position="113"/>
        <end position="138"/>
    </location>
</feature>
<dbReference type="GO" id="GO:0046835">
    <property type="term" value="P:carbohydrate phosphorylation"/>
    <property type="evidence" value="ECO:0007669"/>
    <property type="project" value="TreeGrafter"/>
</dbReference>
<feature type="domain" description="LNR" evidence="8">
    <location>
        <begin position="310"/>
        <end position="342"/>
    </location>
</feature>
<evidence type="ECO:0000259" key="9">
    <source>
        <dbReference type="Pfam" id="PF11380"/>
    </source>
</evidence>
<accession>A0A9W7GNT6</accession>
<feature type="transmembrane region" description="Helical" evidence="7">
    <location>
        <begin position="1111"/>
        <end position="1132"/>
    </location>
</feature>
<feature type="domain" description="Stealth protein CR1 conserved region 1" evidence="10">
    <location>
        <begin position="79"/>
        <end position="102"/>
    </location>
</feature>
<dbReference type="PANTHER" id="PTHR24045">
    <property type="match status" value="1"/>
</dbReference>
<dbReference type="Pfam" id="PF11380">
    <property type="entry name" value="Stealth_CR2"/>
    <property type="match status" value="1"/>
</dbReference>
<protein>
    <submittedName>
        <fullName evidence="13">Uncharacterized protein</fullName>
    </submittedName>
</protein>
<keyword evidence="3" id="KW-0677">Repeat</keyword>
<keyword evidence="7" id="KW-0812">Transmembrane</keyword>
<dbReference type="Pfam" id="PF00066">
    <property type="entry name" value="Notch"/>
    <property type="match status" value="2"/>
</dbReference>
<gene>
    <name evidence="13" type="ORF">TrCOL_g3730</name>
</gene>
<dbReference type="GO" id="GO:0003976">
    <property type="term" value="F:UDP-N-acetylglucosamine-lysosomal-enzyme N-acetylglucosaminephosphotransferase activity"/>
    <property type="evidence" value="ECO:0007669"/>
    <property type="project" value="TreeGrafter"/>
</dbReference>
<keyword evidence="7" id="KW-1133">Transmembrane helix</keyword>
<dbReference type="InterPro" id="IPR000800">
    <property type="entry name" value="Notch_dom"/>
</dbReference>
<dbReference type="GO" id="GO:0016256">
    <property type="term" value="P:N-glycan processing to lysosome"/>
    <property type="evidence" value="ECO:0007669"/>
    <property type="project" value="TreeGrafter"/>
</dbReference>
<dbReference type="OrthoDB" id="263283at2759"/>
<evidence type="ECO:0000259" key="10">
    <source>
        <dbReference type="Pfam" id="PF17101"/>
    </source>
</evidence>
<evidence type="ECO:0000259" key="12">
    <source>
        <dbReference type="Pfam" id="PF17103"/>
    </source>
</evidence>
<dbReference type="Proteomes" id="UP001165065">
    <property type="component" value="Unassembled WGS sequence"/>
</dbReference>
<evidence type="ECO:0000259" key="8">
    <source>
        <dbReference type="Pfam" id="PF00066"/>
    </source>
</evidence>
<dbReference type="Pfam" id="PF17101">
    <property type="entry name" value="Stealth_CR1"/>
    <property type="match status" value="1"/>
</dbReference>
<proteinExistence type="inferred from homology"/>
<dbReference type="AlphaFoldDB" id="A0A9W7GNT6"/>
<feature type="domain" description="LNR" evidence="8">
    <location>
        <begin position="251"/>
        <end position="283"/>
    </location>
</feature>
<keyword evidence="14" id="KW-1185">Reference proteome</keyword>
<feature type="domain" description="Stealth protein CR2 conserved region 2" evidence="9">
    <location>
        <begin position="137"/>
        <end position="243"/>
    </location>
</feature>
<feature type="domain" description="Stealth protein CR4 conserved region 4" evidence="12">
    <location>
        <begin position="1045"/>
        <end position="1097"/>
    </location>
</feature>
<dbReference type="Pfam" id="PF17103">
    <property type="entry name" value="Stealth_CR4"/>
    <property type="match status" value="1"/>
</dbReference>
<keyword evidence="4" id="KW-1015">Disulfide bond</keyword>
<feature type="domain" description="Stealth protein CR3 conserved region 3" evidence="11">
    <location>
        <begin position="846"/>
        <end position="893"/>
    </location>
</feature>
<evidence type="ECO:0000313" key="13">
    <source>
        <dbReference type="EMBL" id="GMI49072.1"/>
    </source>
</evidence>
<sequence>MNNNLTSTFTLESFFLPLKRLHAVVPDLATSAIVASSNGVSVNMYAYARNLKHILSSLRTSPHHDNIGNVDLHDRLSYPPIDAVYTWVNGSDPVWLSSKSKFAPATPAPAVVSNITQDGNSTNTTASPTSDSASNNRYRDSNELKYSLRSLEKHAPWIRHVYLVTDNQIPSWLDMSNPKLTIVPHTHIFPNASHLPVFSSPAIESHLHLIPSLSSYFLYFNDDVFLGSPSYPDDFLLPSNRQKFYTSWDVPKCNAGCSDTWLGDGYCDKACNVSACNFDYPDCLNKTKGEKGSRGSGGGGGKRGKKSAKSMCTKGCPNTWVGDKVCDNRCNKFECAYDAGDCGVNRLYQELEGGRIKKGGVEVRGGNETGGGGGERGEHGAVVRLQYGTMHGYVNLTDAFLEAAGARGDYLYDYGEGNKGGEIKWAQARHSNDELIENAVVLKKHGILVFILRREGAEMCGEWCDKESGYNGTVTFQVDGEVNGTEYRATFDVIVEPDMNIRAEGGEAEGGGEGDLQGYEEAKKVTSVYVGSCASGLGGRRGLENIKFLQRPEHEVEEIGLALTGKIREPVMQFISESSGGGTGEKLKLKYDIIFDDKEWEPIEGTIEVDEAGGIGVIELPQLNLGGGGWVSGYIQIRGSSVNGNRRGGNPGNGGSRQGPVKRFFSLFRRKRKESPIESMRALLDPPITWDDVCTRFLFEIESPLAHARKLVGETLPPETLKLRSLFFAEAGRNREESLKGETWYSLEEEREEGEEGGGEEEFGYANFLRGAAQPVPRASSLSFFDRLTIQLQTLEFVYGIYDLAFSPHVPSPPKRRRLDTFGESVVHVNQLYHRAFGVKQRKVPAHMPHMINKDLVEEMQKLWPAEWDQTSRNRFRKSNDMQYGFSYFYYLTYRRELQLGLNKGKLEYFDEGKAGRELVRMIWEDEIDTNGDERMDRNELLSLAALVGGDSPKPAYLLELEDCLMGVNRTKEEINNGTKSLFTDEVVVGFDEVKSCALSFDGMKNFAVKVGGGNRHKDALVTNLDEVAFQMIGDDYNDTKAQLDSVRARRTKFICINDNMEDPSQEVIDLFQDFLESFFPKPSSFELTDGRINKYLRLEEVEEVRAKVKLVWNCCLVGIVLMVAVAVAAGVRAKAQGVGEGRGRKKRRKTKEN</sequence>
<comment type="caution">
    <text evidence="13">The sequence shown here is derived from an EMBL/GenBank/DDBJ whole genome shotgun (WGS) entry which is preliminary data.</text>
</comment>
<evidence type="ECO:0000313" key="14">
    <source>
        <dbReference type="Proteomes" id="UP001165065"/>
    </source>
</evidence>
<dbReference type="InterPro" id="IPR047141">
    <property type="entry name" value="Stealth"/>
</dbReference>
<comment type="similarity">
    <text evidence="1">Belongs to the stealth family.</text>
</comment>
<evidence type="ECO:0000256" key="2">
    <source>
        <dbReference type="ARBA" id="ARBA00022679"/>
    </source>
</evidence>
<evidence type="ECO:0000256" key="6">
    <source>
        <dbReference type="SAM" id="MobiDB-lite"/>
    </source>
</evidence>
<feature type="region of interest" description="Disordered" evidence="6">
    <location>
        <begin position="289"/>
        <end position="309"/>
    </location>
</feature>
<keyword evidence="2" id="KW-0808">Transferase</keyword>
<keyword evidence="5" id="KW-0325">Glycoprotein</keyword>
<reference evidence="14" key="1">
    <citation type="journal article" date="2023" name="Commun. Biol.">
        <title>Genome analysis of Parmales, the sister group of diatoms, reveals the evolutionary specialization of diatoms from phago-mixotrophs to photoautotrophs.</title>
        <authorList>
            <person name="Ban H."/>
            <person name="Sato S."/>
            <person name="Yoshikawa S."/>
            <person name="Yamada K."/>
            <person name="Nakamura Y."/>
            <person name="Ichinomiya M."/>
            <person name="Sato N."/>
            <person name="Blanc-Mathieu R."/>
            <person name="Endo H."/>
            <person name="Kuwata A."/>
            <person name="Ogata H."/>
        </authorList>
    </citation>
    <scope>NUCLEOTIDE SEQUENCE [LARGE SCALE GENOMIC DNA]</scope>
</reference>